<gene>
    <name evidence="14" type="ORF">GCM10009855_35030</name>
</gene>
<keyword evidence="15" id="KW-1185">Reference proteome</keyword>
<evidence type="ECO:0000259" key="13">
    <source>
        <dbReference type="PROSITE" id="PS51384"/>
    </source>
</evidence>
<dbReference type="InterPro" id="IPR009050">
    <property type="entry name" value="Globin-like_sf"/>
</dbReference>
<evidence type="ECO:0000256" key="7">
    <source>
        <dbReference type="ARBA" id="ARBA00023014"/>
    </source>
</evidence>
<dbReference type="Pfam" id="PF00970">
    <property type="entry name" value="FAD_binding_6"/>
    <property type="match status" value="1"/>
</dbReference>
<dbReference type="InterPro" id="IPR017927">
    <property type="entry name" value="FAD-bd_FR_type"/>
</dbReference>
<evidence type="ECO:0000256" key="10">
    <source>
        <dbReference type="ARBA" id="ARBA00049433"/>
    </source>
</evidence>
<name>A0ABP5V3U9_9ACTN</name>
<keyword evidence="6" id="KW-0521">NADP</keyword>
<evidence type="ECO:0000313" key="14">
    <source>
        <dbReference type="EMBL" id="GAA2392155.1"/>
    </source>
</evidence>
<organism evidence="14 15">
    <name type="scientific">Gordonia cholesterolivorans</name>
    <dbReference type="NCBI Taxonomy" id="559625"/>
    <lineage>
        <taxon>Bacteria</taxon>
        <taxon>Bacillati</taxon>
        <taxon>Actinomycetota</taxon>
        <taxon>Actinomycetes</taxon>
        <taxon>Mycobacteriales</taxon>
        <taxon>Gordoniaceae</taxon>
        <taxon>Gordonia</taxon>
    </lineage>
</organism>
<dbReference type="InterPro" id="IPR000971">
    <property type="entry name" value="Globin"/>
</dbReference>
<evidence type="ECO:0000256" key="3">
    <source>
        <dbReference type="ARBA" id="ARBA00006401"/>
    </source>
</evidence>
<dbReference type="CDD" id="cd06187">
    <property type="entry name" value="O2ase_reductase_like"/>
    <property type="match status" value="1"/>
</dbReference>
<dbReference type="SUPFAM" id="SSF46458">
    <property type="entry name" value="Globin-like"/>
    <property type="match status" value="1"/>
</dbReference>
<dbReference type="CDD" id="cd19753">
    <property type="entry name" value="Mb-like_oxidoreductase"/>
    <property type="match status" value="1"/>
</dbReference>
<comment type="catalytic activity">
    <reaction evidence="9">
        <text>2 nitric oxide + NADH + 2 O2 = 2 nitrate + NAD(+) + H(+)</text>
        <dbReference type="Rhea" id="RHEA:19469"/>
        <dbReference type="ChEBI" id="CHEBI:15378"/>
        <dbReference type="ChEBI" id="CHEBI:15379"/>
        <dbReference type="ChEBI" id="CHEBI:16480"/>
        <dbReference type="ChEBI" id="CHEBI:17632"/>
        <dbReference type="ChEBI" id="CHEBI:57540"/>
        <dbReference type="ChEBI" id="CHEBI:57945"/>
        <dbReference type="EC" id="1.14.12.17"/>
    </reaction>
</comment>
<dbReference type="SUPFAM" id="SSF63380">
    <property type="entry name" value="Riboflavin synthase domain-like"/>
    <property type="match status" value="1"/>
</dbReference>
<reference evidence="15" key="1">
    <citation type="journal article" date="2019" name="Int. J. Syst. Evol. Microbiol.">
        <title>The Global Catalogue of Microorganisms (GCM) 10K type strain sequencing project: providing services to taxonomists for standard genome sequencing and annotation.</title>
        <authorList>
            <consortium name="The Broad Institute Genomics Platform"/>
            <consortium name="The Broad Institute Genome Sequencing Center for Infectious Disease"/>
            <person name="Wu L."/>
            <person name="Ma J."/>
        </authorList>
    </citation>
    <scope>NUCLEOTIDE SEQUENCE [LARGE SCALE GENOMIC DNA]</scope>
    <source>
        <strain evidence="15">JCM 16227</strain>
    </source>
</reference>
<dbReference type="InterPro" id="IPR012292">
    <property type="entry name" value="Globin/Proto"/>
</dbReference>
<dbReference type="Pfam" id="PF00042">
    <property type="entry name" value="Globin"/>
    <property type="match status" value="1"/>
</dbReference>
<dbReference type="SUPFAM" id="SSF52343">
    <property type="entry name" value="Ferredoxin reductase-like, C-terminal NADP-linked domain"/>
    <property type="match status" value="1"/>
</dbReference>
<keyword evidence="11" id="KW-0813">Transport</keyword>
<dbReference type="InterPro" id="IPR001433">
    <property type="entry name" value="OxRdtase_FAD/NAD-bd"/>
</dbReference>
<dbReference type="InterPro" id="IPR050415">
    <property type="entry name" value="MRET"/>
</dbReference>
<keyword evidence="11" id="KW-0408">Iron</keyword>
<dbReference type="PROSITE" id="PS51384">
    <property type="entry name" value="FAD_FR"/>
    <property type="match status" value="1"/>
</dbReference>
<comment type="similarity">
    <text evidence="3">In the C-terminal section; belongs to the flavoprotein pyridine nucleotide cytochrome reductase family.</text>
</comment>
<evidence type="ECO:0000256" key="11">
    <source>
        <dbReference type="RuleBase" id="RU000356"/>
    </source>
</evidence>
<feature type="domain" description="Globin" evidence="12">
    <location>
        <begin position="1"/>
        <end position="137"/>
    </location>
</feature>
<comment type="cofactor">
    <cofactor evidence="2">
        <name>FAD</name>
        <dbReference type="ChEBI" id="CHEBI:57692"/>
    </cofactor>
</comment>
<accession>A0ABP5V3U9</accession>
<evidence type="ECO:0000256" key="1">
    <source>
        <dbReference type="ARBA" id="ARBA00001970"/>
    </source>
</evidence>
<dbReference type="InterPro" id="IPR017938">
    <property type="entry name" value="Riboflavin_synthase-like_b-brl"/>
</dbReference>
<proteinExistence type="inferred from homology"/>
<keyword evidence="8" id="KW-0520">NAD</keyword>
<dbReference type="InterPro" id="IPR039261">
    <property type="entry name" value="FNR_nucleotide-bd"/>
</dbReference>
<dbReference type="InterPro" id="IPR008333">
    <property type="entry name" value="Cbr1-like_FAD-bd_dom"/>
</dbReference>
<evidence type="ECO:0000256" key="9">
    <source>
        <dbReference type="ARBA" id="ARBA00048649"/>
    </source>
</evidence>
<comment type="catalytic activity">
    <reaction evidence="10">
        <text>2 nitric oxide + NADPH + 2 O2 = 2 nitrate + NADP(+) + H(+)</text>
        <dbReference type="Rhea" id="RHEA:19465"/>
        <dbReference type="ChEBI" id="CHEBI:15378"/>
        <dbReference type="ChEBI" id="CHEBI:15379"/>
        <dbReference type="ChEBI" id="CHEBI:16480"/>
        <dbReference type="ChEBI" id="CHEBI:17632"/>
        <dbReference type="ChEBI" id="CHEBI:57783"/>
        <dbReference type="ChEBI" id="CHEBI:58349"/>
        <dbReference type="EC" id="1.14.12.17"/>
    </reaction>
</comment>
<evidence type="ECO:0000313" key="15">
    <source>
        <dbReference type="Proteomes" id="UP001501170"/>
    </source>
</evidence>
<evidence type="ECO:0000256" key="2">
    <source>
        <dbReference type="ARBA" id="ARBA00001974"/>
    </source>
</evidence>
<dbReference type="Gene3D" id="1.10.490.10">
    <property type="entry name" value="Globins"/>
    <property type="match status" value="1"/>
</dbReference>
<keyword evidence="11" id="KW-0561">Oxygen transport</keyword>
<keyword evidence="11" id="KW-0479">Metal-binding</keyword>
<dbReference type="EC" id="1.14.12.17" evidence="4"/>
<protein>
    <recommendedName>
        <fullName evidence="4">nitric oxide dioxygenase</fullName>
        <ecNumber evidence="4">1.14.12.17</ecNumber>
    </recommendedName>
</protein>
<comment type="caution">
    <text evidence="14">The sequence shown here is derived from an EMBL/GenBank/DDBJ whole genome shotgun (WGS) entry which is preliminary data.</text>
</comment>
<dbReference type="PANTHER" id="PTHR47354">
    <property type="entry name" value="NADH OXIDOREDUCTASE HCR"/>
    <property type="match status" value="1"/>
</dbReference>
<comment type="similarity">
    <text evidence="11">Belongs to the globin family.</text>
</comment>
<dbReference type="Gene3D" id="2.40.30.10">
    <property type="entry name" value="Translation factors"/>
    <property type="match status" value="1"/>
</dbReference>
<evidence type="ECO:0000256" key="6">
    <source>
        <dbReference type="ARBA" id="ARBA00022857"/>
    </source>
</evidence>
<keyword evidence="5" id="KW-0001">2Fe-2S</keyword>
<dbReference type="PANTHER" id="PTHR47354:SF5">
    <property type="entry name" value="PROTEIN RFBI"/>
    <property type="match status" value="1"/>
</dbReference>
<feature type="domain" description="FAD-binding FR-type" evidence="13">
    <location>
        <begin position="142"/>
        <end position="243"/>
    </location>
</feature>
<evidence type="ECO:0000256" key="4">
    <source>
        <dbReference type="ARBA" id="ARBA00012229"/>
    </source>
</evidence>
<dbReference type="Pfam" id="PF00175">
    <property type="entry name" value="NAD_binding_1"/>
    <property type="match status" value="1"/>
</dbReference>
<dbReference type="Gene3D" id="3.40.50.80">
    <property type="entry name" value="Nucleotide-binding domain of ferredoxin-NADP reductase (FNR) module"/>
    <property type="match status" value="1"/>
</dbReference>
<dbReference type="Proteomes" id="UP001501170">
    <property type="component" value="Unassembled WGS sequence"/>
</dbReference>
<evidence type="ECO:0000259" key="12">
    <source>
        <dbReference type="PROSITE" id="PS01033"/>
    </source>
</evidence>
<keyword evidence="7" id="KW-0411">Iron-sulfur</keyword>
<sequence length="384" mass="42387">MTQPEQPILAQTRALLASDPDRFASSVFARLFAMRPSLRELFPAEMGTLRASFVDVIDHVLDAIGAPDGHGELVEFLAQLGRDHRKFGVVSEHYWLIYDALMSEFQFAFGNRWTPEVEETVGQAMLLTTGVMRGAAESAEGPPRWHARVVQKFRITRERAVIRLIADGPHPPYAAGQYLETQIPQWPRTWRNFSPAIPSNPQGELEFHVRAVPGGRVSGSIVRDTAVGDVWTFAQRHGTMHIDPARPALLIAGGTGLAPLRALLIDHARFGEPAPVHLFYGTQNPGELYELGVLAQLAGANPWLRVTAVTENTEDPWWLTGGTDPRGWGLEVRYGRVGEVAATYADWRGRQVLLSGPAPMVFHTALRLRAAGVDPDAIQHDPLN</sequence>
<dbReference type="PRINTS" id="PR00410">
    <property type="entry name" value="PHEHYDRXLASE"/>
</dbReference>
<evidence type="ECO:0000256" key="8">
    <source>
        <dbReference type="ARBA" id="ARBA00023027"/>
    </source>
</evidence>
<keyword evidence="11" id="KW-0349">Heme</keyword>
<dbReference type="EMBL" id="BAAARB010000027">
    <property type="protein sequence ID" value="GAA2392155.1"/>
    <property type="molecule type" value="Genomic_DNA"/>
</dbReference>
<dbReference type="PROSITE" id="PS01033">
    <property type="entry name" value="GLOBIN"/>
    <property type="match status" value="1"/>
</dbReference>
<dbReference type="RefSeq" id="WP_045539868.1">
    <property type="nucleotide sequence ID" value="NZ_BAAARB010000027.1"/>
</dbReference>
<comment type="cofactor">
    <cofactor evidence="1">
        <name>heme b</name>
        <dbReference type="ChEBI" id="CHEBI:60344"/>
    </cofactor>
</comment>
<evidence type="ECO:0000256" key="5">
    <source>
        <dbReference type="ARBA" id="ARBA00022714"/>
    </source>
</evidence>